<comment type="caution">
    <text evidence="1">The sequence shown here is derived from an EMBL/GenBank/DDBJ whole genome shotgun (WGS) entry which is preliminary data.</text>
</comment>
<evidence type="ECO:0000313" key="2">
    <source>
        <dbReference type="Proteomes" id="UP000257451"/>
    </source>
</evidence>
<dbReference type="AlphaFoldDB" id="A0A3E2MXG5"/>
<protein>
    <submittedName>
        <fullName evidence="1">Uncharacterized protein</fullName>
    </submittedName>
</protein>
<proteinExistence type="predicted"/>
<dbReference type="Proteomes" id="UP000257451">
    <property type="component" value="Unassembled WGS sequence"/>
</dbReference>
<gene>
    <name evidence="1" type="ORF">DAVIS_02104</name>
</gene>
<evidence type="ECO:0000313" key="1">
    <source>
        <dbReference type="EMBL" id="RFZ42526.1"/>
    </source>
</evidence>
<sequence>MKRMLRKPRVFELGLGDLNRVIDAEATRGKHPQTSEVLVFSVRTHALAGRPLRALPAPSLPGRRCDAGLSTGCDAGRSAQTAFECRADPAGSCAWLSWTSQPRVPEFVAPARSVRRYRDPICRTLDH</sequence>
<reference evidence="1 2" key="1">
    <citation type="journal article" date="2018" name="Sci. Rep.">
        <title>Extensive genomic diversity among Mycobacterium marinum strains revealed by whole genome sequencing.</title>
        <authorList>
            <person name="Das S."/>
            <person name="Pettersson B.M."/>
            <person name="Behra P.R."/>
            <person name="Mallick A."/>
            <person name="Cheramie M."/>
            <person name="Ramesh M."/>
            <person name="Shirreff L."/>
            <person name="DuCote T."/>
            <person name="Dasgupta S."/>
            <person name="Ennis D.G."/>
            <person name="Kirsebom L.A."/>
        </authorList>
    </citation>
    <scope>NUCLEOTIDE SEQUENCE [LARGE SCALE GENOMIC DNA]</scope>
    <source>
        <strain evidence="1 2">Davis1</strain>
    </source>
</reference>
<organism evidence="1 2">
    <name type="scientific">Mycobacterium marinum</name>
    <dbReference type="NCBI Taxonomy" id="1781"/>
    <lineage>
        <taxon>Bacteria</taxon>
        <taxon>Bacillati</taxon>
        <taxon>Actinomycetota</taxon>
        <taxon>Actinomycetes</taxon>
        <taxon>Mycobacteriales</taxon>
        <taxon>Mycobacteriaceae</taxon>
        <taxon>Mycobacterium</taxon>
        <taxon>Mycobacterium ulcerans group</taxon>
    </lineage>
</organism>
<dbReference type="RefSeq" id="WP_117432080.1">
    <property type="nucleotide sequence ID" value="NZ_BQLC01000363.1"/>
</dbReference>
<accession>A0A3E2MXG5</accession>
<name>A0A3E2MXG5_MYCMR</name>
<dbReference type="EMBL" id="PEDF01000068">
    <property type="protein sequence ID" value="RFZ42526.1"/>
    <property type="molecule type" value="Genomic_DNA"/>
</dbReference>